<dbReference type="STRING" id="645274.SAMN04487901_12127"/>
<dbReference type="AlphaFoldDB" id="A0A1G8AYV0"/>
<gene>
    <name evidence="1" type="ORF">SAMN04487901_12127</name>
</gene>
<proteinExistence type="predicted"/>
<accession>A0A1G8AYV0</accession>
<dbReference type="InterPro" id="IPR029470">
    <property type="entry name" value="PDDEXK_4"/>
</dbReference>
<dbReference type="Pfam" id="PF14281">
    <property type="entry name" value="PDDEXK_4"/>
    <property type="match status" value="1"/>
</dbReference>
<dbReference type="Proteomes" id="UP000198779">
    <property type="component" value="Unassembled WGS sequence"/>
</dbReference>
<keyword evidence="2" id="KW-1185">Reference proteome</keyword>
<reference evidence="2" key="1">
    <citation type="submission" date="2016-10" db="EMBL/GenBank/DDBJ databases">
        <authorList>
            <person name="Varghese N."/>
            <person name="Submissions S."/>
        </authorList>
    </citation>
    <scope>NUCLEOTIDE SEQUENCE [LARGE SCALE GENOMIC DNA]</scope>
    <source>
        <strain evidence="2">BP1-148</strain>
    </source>
</reference>
<evidence type="ECO:0000313" key="2">
    <source>
        <dbReference type="Proteomes" id="UP000198779"/>
    </source>
</evidence>
<dbReference type="RefSeq" id="WP_091819070.1">
    <property type="nucleotide sequence ID" value="NZ_FNCQ01000021.1"/>
</dbReference>
<organism evidence="1 2">
    <name type="scientific">Prevotella communis</name>
    <dbReference type="NCBI Taxonomy" id="2913614"/>
    <lineage>
        <taxon>Bacteria</taxon>
        <taxon>Pseudomonadati</taxon>
        <taxon>Bacteroidota</taxon>
        <taxon>Bacteroidia</taxon>
        <taxon>Bacteroidales</taxon>
        <taxon>Prevotellaceae</taxon>
        <taxon>Prevotella</taxon>
    </lineage>
</organism>
<name>A0A1G8AYV0_9BACT</name>
<sequence>MRQQKTENEKDKEALLKFMQDAECLDVLSKWTNDFNIFDVLKISRTEIRHSNLLSWLIDPNENHGLGDSFLYGIIALLSKELDQKTALHLLSSDLYSYIVFREWNHIDILLISNQNRVVLAIENKVGAHEHNSGNSEESQLVTYKNKISSQYYDYKKIYIYLTPDGEEPSDNDWITLNYSDVVNVLEKVYSSKANQLGSDVSLLIKNYIDNIKKNITMDQELINLCNSIYNKHRRALDLIFENRDDVVSQISNNCKSIIEQIPGVTFDNSSKSKKYLKFRTTGLNDAFQGIDPKYYYYQFEIDEKHITVMLEYHKEKAEQLDDEICETMMEFRKKFKFRAEPTKPDWVWYRVWTHKTDNVYDENWIKERIKKIMDIDGSSSLNNKKETE</sequence>
<evidence type="ECO:0000313" key="1">
    <source>
        <dbReference type="EMBL" id="SDH26074.1"/>
    </source>
</evidence>
<dbReference type="EMBL" id="FNCQ01000021">
    <property type="protein sequence ID" value="SDH26074.1"/>
    <property type="molecule type" value="Genomic_DNA"/>
</dbReference>
<protein>
    <submittedName>
        <fullName evidence="1">PD-(D/E)XK nuclease superfamily protein</fullName>
    </submittedName>
</protein>